<name>A0A915L7M1_ROMCU</name>
<dbReference type="AlphaFoldDB" id="A0A915L7M1"/>
<organism evidence="1 2">
    <name type="scientific">Romanomermis culicivorax</name>
    <name type="common">Nematode worm</name>
    <dbReference type="NCBI Taxonomy" id="13658"/>
    <lineage>
        <taxon>Eukaryota</taxon>
        <taxon>Metazoa</taxon>
        <taxon>Ecdysozoa</taxon>
        <taxon>Nematoda</taxon>
        <taxon>Enoplea</taxon>
        <taxon>Dorylaimia</taxon>
        <taxon>Mermithida</taxon>
        <taxon>Mermithoidea</taxon>
        <taxon>Mermithidae</taxon>
        <taxon>Romanomermis</taxon>
    </lineage>
</organism>
<sequence length="71" mass="7427">MPVETPVAGAMNGPLPSNFSLLSSNAGRFFGFNCGLFNNESLVINFGVEKSSPSVVVENSAGLSIDMYLAL</sequence>
<evidence type="ECO:0000313" key="1">
    <source>
        <dbReference type="Proteomes" id="UP000887565"/>
    </source>
</evidence>
<dbReference type="WBParaSite" id="nRc.2.0.1.t47110-RA">
    <property type="protein sequence ID" value="nRc.2.0.1.t47110-RA"/>
    <property type="gene ID" value="nRc.2.0.1.g47110"/>
</dbReference>
<accession>A0A915L7M1</accession>
<keyword evidence="1" id="KW-1185">Reference proteome</keyword>
<protein>
    <submittedName>
        <fullName evidence="2">Uncharacterized protein</fullName>
    </submittedName>
</protein>
<dbReference type="Proteomes" id="UP000887565">
    <property type="component" value="Unplaced"/>
</dbReference>
<proteinExistence type="predicted"/>
<evidence type="ECO:0000313" key="2">
    <source>
        <dbReference type="WBParaSite" id="nRc.2.0.1.t47110-RA"/>
    </source>
</evidence>
<reference evidence="2" key="1">
    <citation type="submission" date="2022-11" db="UniProtKB">
        <authorList>
            <consortium name="WormBaseParasite"/>
        </authorList>
    </citation>
    <scope>IDENTIFICATION</scope>
</reference>